<name>A0A8S5NGK4_9CAUD</name>
<accession>A0A8S5NGK4</accession>
<evidence type="ECO:0000313" key="2">
    <source>
        <dbReference type="EMBL" id="DAD93450.1"/>
    </source>
</evidence>
<feature type="coiled-coil region" evidence="1">
    <location>
        <begin position="155"/>
        <end position="182"/>
    </location>
</feature>
<protein>
    <submittedName>
        <fullName evidence="2">Replisome organizer</fullName>
    </submittedName>
</protein>
<reference evidence="2" key="1">
    <citation type="journal article" date="2021" name="Proc. Natl. Acad. Sci. U.S.A.">
        <title>A Catalog of Tens of Thousands of Viruses from Human Metagenomes Reveals Hidden Associations with Chronic Diseases.</title>
        <authorList>
            <person name="Tisza M.J."/>
            <person name="Buck C.B."/>
        </authorList>
    </citation>
    <scope>NUCLEOTIDE SEQUENCE</scope>
    <source>
        <strain evidence="2">Ct0wg9</strain>
    </source>
</reference>
<proteinExistence type="predicted"/>
<organism evidence="2">
    <name type="scientific">Myoviridae sp. ct0wg9</name>
    <dbReference type="NCBI Taxonomy" id="2826600"/>
    <lineage>
        <taxon>Viruses</taxon>
        <taxon>Duplodnaviria</taxon>
        <taxon>Heunggongvirae</taxon>
        <taxon>Uroviricota</taxon>
        <taxon>Caudoviricetes</taxon>
    </lineage>
</organism>
<sequence>MDKNEFSMFSMALKTYYPRENLLPNTQAMELWFKQLQDIPYTVAETALNKWVAVNKWSPSIADIRAEAAEIKNGEAPDWGEGWESVIAAIRHYGSYRVDEAMASFEPVTRRCVERIGFLNICQSENIAADRANFRTLYEQLAEKEQKHRQMPKMLEQLISKIQAREIDVDALEARMRQIERRNTKDGKIIER</sequence>
<dbReference type="Gene3D" id="1.10.8.200">
    <property type="entry name" value="Replisome organizer (g39p helicase loader/inhibitor protein)"/>
    <property type="match status" value="1"/>
</dbReference>
<evidence type="ECO:0000256" key="1">
    <source>
        <dbReference type="SAM" id="Coils"/>
    </source>
</evidence>
<dbReference type="EMBL" id="BK015160">
    <property type="protein sequence ID" value="DAD93450.1"/>
    <property type="molecule type" value="Genomic_DNA"/>
</dbReference>
<keyword evidence="1" id="KW-0175">Coiled coil</keyword>